<dbReference type="AlphaFoldDB" id="A0A242A1Z5"/>
<dbReference type="OrthoDB" id="2186177at2"/>
<name>A0A242A1Z5_9ENTE</name>
<dbReference type="STRING" id="1834191.A5886_000088"/>
<proteinExistence type="predicted"/>
<comment type="caution">
    <text evidence="2">The sequence shown here is derived from an EMBL/GenBank/DDBJ whole genome shotgun (WGS) entry which is preliminary data.</text>
</comment>
<dbReference type="Proteomes" id="UP000195043">
    <property type="component" value="Unassembled WGS sequence"/>
</dbReference>
<accession>A0A242A1Z5</accession>
<dbReference type="GO" id="GO:0009401">
    <property type="term" value="P:phosphoenolpyruvate-dependent sugar phosphotransferase system"/>
    <property type="evidence" value="ECO:0007669"/>
    <property type="project" value="InterPro"/>
</dbReference>
<reference evidence="2 3" key="1">
    <citation type="submission" date="2017-05" db="EMBL/GenBank/DDBJ databases">
        <title>The Genome Sequence of Enterococcus sp. 8G7_MSG3316.</title>
        <authorList>
            <consortium name="The Broad Institute Genomics Platform"/>
            <consortium name="The Broad Institute Genomic Center for Infectious Diseases"/>
            <person name="Earl A."/>
            <person name="Manson A."/>
            <person name="Schwartman J."/>
            <person name="Gilmore M."/>
            <person name="Abouelleil A."/>
            <person name="Cao P."/>
            <person name="Chapman S."/>
            <person name="Cusick C."/>
            <person name="Shea T."/>
            <person name="Young S."/>
            <person name="Neafsey D."/>
            <person name="Nusbaum C."/>
            <person name="Birren B."/>
        </authorList>
    </citation>
    <scope>NUCLEOTIDE SEQUENCE [LARGE SCALE GENOMIC DNA]</scope>
    <source>
        <strain evidence="2 3">8G7_MSG3316</strain>
    </source>
</reference>
<sequence length="95" mass="10666">MTTIGLFCTTGLSTALLIQALKEQVGDQKAVAIHSAPFSEIFMSGKGCDYLLLAPHTRFNLEKVTAAFPDKKIVLLTEEEFRFRHLERIVKEINI</sequence>
<dbReference type="SUPFAM" id="SSF52794">
    <property type="entry name" value="PTS system IIB component-like"/>
    <property type="match status" value="1"/>
</dbReference>
<dbReference type="RefSeq" id="WP_086273147.1">
    <property type="nucleotide sequence ID" value="NZ_NGKU01000001.1"/>
</dbReference>
<evidence type="ECO:0000256" key="1">
    <source>
        <dbReference type="ARBA" id="ARBA00022679"/>
    </source>
</evidence>
<dbReference type="EMBL" id="NGKU01000001">
    <property type="protein sequence ID" value="OTN75044.1"/>
    <property type="molecule type" value="Genomic_DNA"/>
</dbReference>
<gene>
    <name evidence="2" type="ORF">A5886_000088</name>
</gene>
<dbReference type="GO" id="GO:0008982">
    <property type="term" value="F:protein-N(PI)-phosphohistidine-sugar phosphotransferase activity"/>
    <property type="evidence" value="ECO:0007669"/>
    <property type="project" value="InterPro"/>
</dbReference>
<keyword evidence="3" id="KW-1185">Reference proteome</keyword>
<dbReference type="Gene3D" id="3.40.50.2300">
    <property type="match status" value="1"/>
</dbReference>
<protein>
    <submittedName>
        <fullName evidence="2">Uncharacterized protein</fullName>
    </submittedName>
</protein>
<keyword evidence="1" id="KW-0808">Transferase</keyword>
<dbReference type="InterPro" id="IPR036095">
    <property type="entry name" value="PTS_EIIB-like_sf"/>
</dbReference>
<evidence type="ECO:0000313" key="2">
    <source>
        <dbReference type="EMBL" id="OTN75044.1"/>
    </source>
</evidence>
<evidence type="ECO:0000313" key="3">
    <source>
        <dbReference type="Proteomes" id="UP000195043"/>
    </source>
</evidence>
<organism evidence="2 3">
    <name type="scientific">Candidatus Enterococcus testudinis</name>
    <dbReference type="NCBI Taxonomy" id="1834191"/>
    <lineage>
        <taxon>Bacteria</taxon>
        <taxon>Bacillati</taxon>
        <taxon>Bacillota</taxon>
        <taxon>Bacilli</taxon>
        <taxon>Lactobacillales</taxon>
        <taxon>Enterococcaceae</taxon>
        <taxon>Enterococcus</taxon>
    </lineage>
</organism>